<name>A0A834JKQ8_VESPE</name>
<dbReference type="PANTHER" id="PTHR23247:SF2">
    <property type="entry name" value="COILED-COIL DOMAIN-CONTAINING PROTEIN 34"/>
    <property type="match status" value="1"/>
</dbReference>
<evidence type="ECO:0000256" key="1">
    <source>
        <dbReference type="SAM" id="MobiDB-lite"/>
    </source>
</evidence>
<reference evidence="3" key="1">
    <citation type="journal article" date="2020" name="G3 (Bethesda)">
        <title>High-Quality Assemblies for Three Invasive Social Wasps from the &lt;i&gt;Vespula&lt;/i&gt; Genus.</title>
        <authorList>
            <person name="Harrop T.W.R."/>
            <person name="Guhlin J."/>
            <person name="McLaughlin G.M."/>
            <person name="Permina E."/>
            <person name="Stockwell P."/>
            <person name="Gilligan J."/>
            <person name="Le Lec M.F."/>
            <person name="Gruber M.A.M."/>
            <person name="Quinn O."/>
            <person name="Lovegrove M."/>
            <person name="Duncan E.J."/>
            <person name="Remnant E.J."/>
            <person name="Van Eeckhoven J."/>
            <person name="Graham B."/>
            <person name="Knapp R.A."/>
            <person name="Langford K.W."/>
            <person name="Kronenberg Z."/>
            <person name="Press M.O."/>
            <person name="Eacker S.M."/>
            <person name="Wilson-Rankin E.E."/>
            <person name="Purcell J."/>
            <person name="Lester P.J."/>
            <person name="Dearden P.K."/>
        </authorList>
    </citation>
    <scope>NUCLEOTIDE SEQUENCE</scope>
    <source>
        <strain evidence="3">Volc-1</strain>
    </source>
</reference>
<dbReference type="AlphaFoldDB" id="A0A834JKQ8"/>
<dbReference type="PANTHER" id="PTHR23247">
    <property type="entry name" value="NY-REN-41 ANTIGEN L15 -RELATED"/>
    <property type="match status" value="1"/>
</dbReference>
<dbReference type="EMBL" id="JACSDY010000023">
    <property type="protein sequence ID" value="KAF7390338.1"/>
    <property type="molecule type" value="Genomic_DNA"/>
</dbReference>
<dbReference type="Proteomes" id="UP000600918">
    <property type="component" value="Unassembled WGS sequence"/>
</dbReference>
<evidence type="ECO:0000313" key="4">
    <source>
        <dbReference type="Proteomes" id="UP000600918"/>
    </source>
</evidence>
<evidence type="ECO:0000313" key="3">
    <source>
        <dbReference type="EMBL" id="KAF7390338.1"/>
    </source>
</evidence>
<sequence length="477" mass="55927">MAADDNVNCSFNRKEKNNCFRLHQENLDKVYSSATTLNSKYSNVLNKSHRTDKDILEPRCHQKLKSSFSGPEVRYINPAIYAESLKIEDDEEETMNIRIRVDHTNKTKILNDAGTSKRFIEINSGDTATRTADRLSSLSLKEALVPSSGDFAGDEIASPETYRCYFSTSSATSSIDKSSARHTESIVNIKPVSHRVERRCRITDKTNNDHQRSSSNDFDINDRQKHQPEVQRYIMNGHRVVHISTASIGSSKASQMVEESSLARKSAHEEWLRKKQMYLQQKREEEEMLETKKREEEERLTREKEEKERREKENFFKWAEKKRKEEADKKTALEKEMEIEKQLKELEEKAVVAKALCLRQWARKKEEEQKAQQRAQQLKEEQDEKERKRRQEESLKAYEEWREKSKNRPKPATQGLLPHQAAKPAFINPTPWQKLIEDNSDDGQGDDVWANTISHEHESWDYKKYSHTRKHYTISTY</sequence>
<feature type="region of interest" description="Disordered" evidence="1">
    <location>
        <begin position="285"/>
        <end position="333"/>
    </location>
</feature>
<protein>
    <recommendedName>
        <fullName evidence="2">Coiled-coil domain-containing protein</fullName>
    </recommendedName>
</protein>
<feature type="region of interest" description="Disordered" evidence="1">
    <location>
        <begin position="363"/>
        <end position="422"/>
    </location>
</feature>
<feature type="domain" description="Coiled-coil" evidence="2">
    <location>
        <begin position="265"/>
        <end position="432"/>
    </location>
</feature>
<feature type="region of interest" description="Disordered" evidence="1">
    <location>
        <begin position="202"/>
        <end position="223"/>
    </location>
</feature>
<keyword evidence="4" id="KW-1185">Reference proteome</keyword>
<evidence type="ECO:0000259" key="2">
    <source>
        <dbReference type="Pfam" id="PF13904"/>
    </source>
</evidence>
<dbReference type="InterPro" id="IPR025259">
    <property type="entry name" value="CCDC34/181"/>
</dbReference>
<feature type="compositionally biased region" description="Basic and acidic residues" evidence="1">
    <location>
        <begin position="363"/>
        <end position="406"/>
    </location>
</feature>
<feature type="compositionally biased region" description="Basic and acidic residues" evidence="1">
    <location>
        <begin position="202"/>
        <end position="212"/>
    </location>
</feature>
<gene>
    <name evidence="3" type="ORF">H0235_017500</name>
</gene>
<proteinExistence type="predicted"/>
<organism evidence="3 4">
    <name type="scientific">Vespula pensylvanica</name>
    <name type="common">Western yellow jacket</name>
    <name type="synonym">Wasp</name>
    <dbReference type="NCBI Taxonomy" id="30213"/>
    <lineage>
        <taxon>Eukaryota</taxon>
        <taxon>Metazoa</taxon>
        <taxon>Ecdysozoa</taxon>
        <taxon>Arthropoda</taxon>
        <taxon>Hexapoda</taxon>
        <taxon>Insecta</taxon>
        <taxon>Pterygota</taxon>
        <taxon>Neoptera</taxon>
        <taxon>Endopterygota</taxon>
        <taxon>Hymenoptera</taxon>
        <taxon>Apocrita</taxon>
        <taxon>Aculeata</taxon>
        <taxon>Vespoidea</taxon>
        <taxon>Vespidae</taxon>
        <taxon>Vespinae</taxon>
        <taxon>Vespula</taxon>
    </lineage>
</organism>
<dbReference type="InterPro" id="IPR045323">
    <property type="entry name" value="CCDC34"/>
</dbReference>
<dbReference type="Pfam" id="PF13904">
    <property type="entry name" value="CCDC34"/>
    <property type="match status" value="1"/>
</dbReference>
<comment type="caution">
    <text evidence="3">The sequence shown here is derived from an EMBL/GenBank/DDBJ whole genome shotgun (WGS) entry which is preliminary data.</text>
</comment>
<accession>A0A834JKQ8</accession>